<keyword evidence="2" id="KW-1185">Reference proteome</keyword>
<comment type="caution">
    <text evidence="1">The sequence shown here is derived from an EMBL/GenBank/DDBJ whole genome shotgun (WGS) entry which is preliminary data.</text>
</comment>
<evidence type="ECO:0000313" key="1">
    <source>
        <dbReference type="EMBL" id="OBZ88346.1"/>
    </source>
</evidence>
<gene>
    <name evidence="1" type="ORF">A0J61_03603</name>
</gene>
<protein>
    <recommendedName>
        <fullName evidence="3">WWE domain-containing protein</fullName>
    </recommendedName>
</protein>
<dbReference type="InParanoid" id="A0A1C7NII5"/>
<proteinExistence type="predicted"/>
<dbReference type="InterPro" id="IPR037197">
    <property type="entry name" value="WWE_dom_sf"/>
</dbReference>
<dbReference type="EMBL" id="LUGH01000158">
    <property type="protein sequence ID" value="OBZ88346.1"/>
    <property type="molecule type" value="Genomic_DNA"/>
</dbReference>
<sequence>MPSVEWVYANGCTWVTLDPIAQQHIESLWSMNSSSWIESQFFQCPVFIDIDKMLLMCNGLSYSIARRRA</sequence>
<reference evidence="1 2" key="1">
    <citation type="submission" date="2016-03" db="EMBL/GenBank/DDBJ databases">
        <title>Choanephora cucurbitarum.</title>
        <authorList>
            <person name="Min B."/>
            <person name="Park H."/>
            <person name="Park J.-H."/>
            <person name="Shin H.-D."/>
            <person name="Choi I.-G."/>
        </authorList>
    </citation>
    <scope>NUCLEOTIDE SEQUENCE [LARGE SCALE GENOMIC DNA]</scope>
    <source>
        <strain evidence="1 2">KUS-F28377</strain>
    </source>
</reference>
<organism evidence="1 2">
    <name type="scientific">Choanephora cucurbitarum</name>
    <dbReference type="NCBI Taxonomy" id="101091"/>
    <lineage>
        <taxon>Eukaryota</taxon>
        <taxon>Fungi</taxon>
        <taxon>Fungi incertae sedis</taxon>
        <taxon>Mucoromycota</taxon>
        <taxon>Mucoromycotina</taxon>
        <taxon>Mucoromycetes</taxon>
        <taxon>Mucorales</taxon>
        <taxon>Mucorineae</taxon>
        <taxon>Choanephoraceae</taxon>
        <taxon>Choanephoroideae</taxon>
        <taxon>Choanephora</taxon>
    </lineage>
</organism>
<name>A0A1C7NII5_9FUNG</name>
<accession>A0A1C7NII5</accession>
<dbReference type="AlphaFoldDB" id="A0A1C7NII5"/>
<dbReference type="Proteomes" id="UP000093000">
    <property type="component" value="Unassembled WGS sequence"/>
</dbReference>
<dbReference type="SUPFAM" id="SSF117839">
    <property type="entry name" value="WWE domain"/>
    <property type="match status" value="1"/>
</dbReference>
<evidence type="ECO:0008006" key="3">
    <source>
        <dbReference type="Google" id="ProtNLM"/>
    </source>
</evidence>
<dbReference type="OrthoDB" id="2202855at2759"/>
<evidence type="ECO:0000313" key="2">
    <source>
        <dbReference type="Proteomes" id="UP000093000"/>
    </source>
</evidence>